<proteinExistence type="predicted"/>
<dbReference type="EC" id="1.2.7.7" evidence="1"/>
<organism evidence="1 2">
    <name type="scientific">Candidatus Falkowbacteria bacterium CG_4_10_14_0_8_um_filter_41_36</name>
    <dbReference type="NCBI Taxonomy" id="1974556"/>
    <lineage>
        <taxon>Bacteria</taxon>
        <taxon>Candidatus Falkowiibacteriota</taxon>
    </lineage>
</organism>
<evidence type="ECO:0000313" key="1">
    <source>
        <dbReference type="EMBL" id="PIZ09802.1"/>
    </source>
</evidence>
<accession>A0A2M7RXU8</accession>
<feature type="non-terminal residue" evidence="1">
    <location>
        <position position="35"/>
    </location>
</feature>
<reference evidence="2" key="1">
    <citation type="submission" date="2017-09" db="EMBL/GenBank/DDBJ databases">
        <title>Depth-based differentiation of microbial function through sediment-hosted aquifers and enrichment of novel symbionts in the deep terrestrial subsurface.</title>
        <authorList>
            <person name="Probst A.J."/>
            <person name="Ladd B."/>
            <person name="Jarett J.K."/>
            <person name="Geller-Mcgrath D.E."/>
            <person name="Sieber C.M.K."/>
            <person name="Emerson J.B."/>
            <person name="Anantharaman K."/>
            <person name="Thomas B.C."/>
            <person name="Malmstrom R."/>
            <person name="Stieglmeier M."/>
            <person name="Klingl A."/>
            <person name="Woyke T."/>
            <person name="Ryan C.M."/>
            <person name="Banfield J.F."/>
        </authorList>
    </citation>
    <scope>NUCLEOTIDE SEQUENCE [LARGE SCALE GENOMIC DNA]</scope>
</reference>
<name>A0A2M7RXU8_9BACT</name>
<comment type="caution">
    <text evidence="1">The sequence shown here is derived from an EMBL/GenBank/DDBJ whole genome shotgun (WGS) entry which is preliminary data.</text>
</comment>
<evidence type="ECO:0000313" key="2">
    <source>
        <dbReference type="Proteomes" id="UP000230105"/>
    </source>
</evidence>
<dbReference type="EMBL" id="PFMP01000058">
    <property type="protein sequence ID" value="PIZ09802.1"/>
    <property type="molecule type" value="Genomic_DNA"/>
</dbReference>
<sequence length="35" mass="3715">MTNKKIENICPGHNACAGCGQLIAVRATMKALDKN</sequence>
<gene>
    <name evidence="1" type="ORF">COY54_02350</name>
</gene>
<dbReference type="GO" id="GO:0043807">
    <property type="term" value="F:3-methyl-2-oxobutanoate dehydrogenase (ferredoxin) activity"/>
    <property type="evidence" value="ECO:0007669"/>
    <property type="project" value="UniProtKB-EC"/>
</dbReference>
<dbReference type="AlphaFoldDB" id="A0A2M7RXU8"/>
<keyword evidence="1" id="KW-0560">Oxidoreductase</keyword>
<protein>
    <submittedName>
        <fullName evidence="1">2-ketoisovalerate ferredoxin oxidoreductase</fullName>
        <ecNumber evidence="1">1.2.7.7</ecNumber>
    </submittedName>
</protein>
<dbReference type="Proteomes" id="UP000230105">
    <property type="component" value="Unassembled WGS sequence"/>
</dbReference>